<dbReference type="Pfam" id="PF04082">
    <property type="entry name" value="Fungal_trans"/>
    <property type="match status" value="1"/>
</dbReference>
<dbReference type="InterPro" id="IPR050613">
    <property type="entry name" value="Sec_Metabolite_Reg"/>
</dbReference>
<dbReference type="EMBL" id="DF933835">
    <property type="protein sequence ID" value="GAM40555.1"/>
    <property type="molecule type" value="Genomic_DNA"/>
</dbReference>
<dbReference type="CDD" id="cd00067">
    <property type="entry name" value="GAL4"/>
    <property type="match status" value="1"/>
</dbReference>
<organism evidence="9 10">
    <name type="scientific">Talaromyces pinophilus</name>
    <name type="common">Penicillium pinophilum</name>
    <dbReference type="NCBI Taxonomy" id="128442"/>
    <lineage>
        <taxon>Eukaryota</taxon>
        <taxon>Fungi</taxon>
        <taxon>Dikarya</taxon>
        <taxon>Ascomycota</taxon>
        <taxon>Pezizomycotina</taxon>
        <taxon>Eurotiomycetes</taxon>
        <taxon>Eurotiomycetidae</taxon>
        <taxon>Eurotiales</taxon>
        <taxon>Trichocomaceae</taxon>
        <taxon>Talaromyces</taxon>
        <taxon>Talaromyces sect. Talaromyces</taxon>
    </lineage>
</organism>
<evidence type="ECO:0000256" key="6">
    <source>
        <dbReference type="ARBA" id="ARBA00023242"/>
    </source>
</evidence>
<dbReference type="Proteomes" id="UP000053095">
    <property type="component" value="Unassembled WGS sequence"/>
</dbReference>
<dbReference type="SUPFAM" id="SSF57701">
    <property type="entry name" value="Zn2/Cys6 DNA-binding domain"/>
    <property type="match status" value="1"/>
</dbReference>
<dbReference type="PANTHER" id="PTHR31001:SF85">
    <property type="entry name" value="ZN(II)2CYS6 TRANSCRIPTION FACTOR (EUROFUNG)"/>
    <property type="match status" value="1"/>
</dbReference>
<dbReference type="Gene3D" id="4.10.240.10">
    <property type="entry name" value="Zn(2)-C6 fungal-type DNA-binding domain"/>
    <property type="match status" value="1"/>
</dbReference>
<dbReference type="SMART" id="SM00906">
    <property type="entry name" value="Fungal_trans"/>
    <property type="match status" value="1"/>
</dbReference>
<evidence type="ECO:0000313" key="9">
    <source>
        <dbReference type="EMBL" id="GAM40555.1"/>
    </source>
</evidence>
<dbReference type="GO" id="GO:0003677">
    <property type="term" value="F:DNA binding"/>
    <property type="evidence" value="ECO:0007669"/>
    <property type="project" value="UniProtKB-KW"/>
</dbReference>
<dbReference type="GO" id="GO:0006351">
    <property type="term" value="P:DNA-templated transcription"/>
    <property type="evidence" value="ECO:0007669"/>
    <property type="project" value="InterPro"/>
</dbReference>
<dbReference type="PANTHER" id="PTHR31001">
    <property type="entry name" value="UNCHARACTERIZED TRANSCRIPTIONAL REGULATORY PROTEIN"/>
    <property type="match status" value="1"/>
</dbReference>
<name>A0A6N4SLF7_TALPI</name>
<evidence type="ECO:0000259" key="8">
    <source>
        <dbReference type="PROSITE" id="PS50048"/>
    </source>
</evidence>
<comment type="subcellular location">
    <subcellularLocation>
        <location evidence="1">Nucleus</location>
    </subcellularLocation>
</comment>
<reference evidence="10" key="1">
    <citation type="journal article" date="2015" name="Genome Announc.">
        <title>Draft genome sequence of Talaromyces cellulolyticus strain Y-94, a source of lignocellulosic biomass-degrading enzymes.</title>
        <authorList>
            <person name="Fujii T."/>
            <person name="Koike H."/>
            <person name="Sawayama S."/>
            <person name="Yano S."/>
            <person name="Inoue H."/>
        </authorList>
    </citation>
    <scope>NUCLEOTIDE SEQUENCE [LARGE SCALE GENOMIC DNA]</scope>
    <source>
        <strain evidence="10">Y-94</strain>
    </source>
</reference>
<gene>
    <name evidence="9" type="ORF">TCE0_039f12994</name>
</gene>
<keyword evidence="6" id="KW-0539">Nucleus</keyword>
<comment type="caution">
    <text evidence="9">The sequence shown here is derived from an EMBL/GenBank/DDBJ whole genome shotgun (WGS) entry which is preliminary data.</text>
</comment>
<dbReference type="Pfam" id="PF00172">
    <property type="entry name" value="Zn_clus"/>
    <property type="match status" value="1"/>
</dbReference>
<evidence type="ECO:0000313" key="10">
    <source>
        <dbReference type="Proteomes" id="UP000053095"/>
    </source>
</evidence>
<keyword evidence="3" id="KW-0805">Transcription regulation</keyword>
<feature type="region of interest" description="Disordered" evidence="7">
    <location>
        <begin position="77"/>
        <end position="97"/>
    </location>
</feature>
<dbReference type="AlphaFoldDB" id="A0A6N4SLF7"/>
<keyword evidence="10" id="KW-1185">Reference proteome</keyword>
<sequence>MSTSSYPIAPPRTLSCVLCQKRKVKCDRNDPCAGCVKLGVECIASVPAPPRPRKRKTDLQSRVERCEEALQVQGARPETGEYLGSGSPPTTVPVSHESGEGKLVVDQGESRFVDNALWMGLADELRDSLETPYQPKQATPTKRSSLDPSFLLLGSCQPSQGIASLHPQPVEIFKLWQAFLDNVNPLSKVIHAPTVQVKILDATGNLDNLQPNTEALMFAIYTTAICSLSSDECESIMGEPKTDLFPRFLTATEQALSRAGFLESSDLVLLQAFVLMLIAMRQKYSPHSLWILTGVAIRIGQRMGLHSDGRSLGLSIFEAEIRRRVWWQIVLLDNRNAQLSGLKNSVVANFFGTNIPANINDNDLDPNMSEQPLEHKCQTEMIFCRITYEIGKFVKEGGYQKIFSAPSPAVKDKIISELEFRLEDKYLKYCDRSIPLHFLCLAVARSITMNIRLMAHHPRHRKASSATMPREERDMLFNLSLQMIENDTLVHTMGSLKRYLWHVNIHFQLDAFIYLLSEIRRQPPGDLFDRAWGRVQQVYNMHKELITEDYALYLAIGKLAIQAWEARESHLSRNYQGNIDPPQFIAALQLKLPARKDSGTKADDTILNHQALHNFHPTGRELYDGTLGTDFDDNTQFNPLYTEVSPLSWEQWSQLFHEYEQQIANTNNPRIFG</sequence>
<proteinExistence type="predicted"/>
<accession>A0A6N4SLF7</accession>
<dbReference type="InterPro" id="IPR001138">
    <property type="entry name" value="Zn2Cys6_DnaBD"/>
</dbReference>
<keyword evidence="2" id="KW-0479">Metal-binding</keyword>
<evidence type="ECO:0000256" key="1">
    <source>
        <dbReference type="ARBA" id="ARBA00004123"/>
    </source>
</evidence>
<evidence type="ECO:0000256" key="7">
    <source>
        <dbReference type="SAM" id="MobiDB-lite"/>
    </source>
</evidence>
<evidence type="ECO:0000256" key="5">
    <source>
        <dbReference type="ARBA" id="ARBA00023163"/>
    </source>
</evidence>
<dbReference type="PROSITE" id="PS50048">
    <property type="entry name" value="ZN2_CY6_FUNGAL_2"/>
    <property type="match status" value="1"/>
</dbReference>
<evidence type="ECO:0000256" key="2">
    <source>
        <dbReference type="ARBA" id="ARBA00022723"/>
    </source>
</evidence>
<protein>
    <recommendedName>
        <fullName evidence="8">Zn(2)-C6 fungal-type domain-containing protein</fullName>
    </recommendedName>
</protein>
<dbReference type="SMART" id="SM00066">
    <property type="entry name" value="GAL4"/>
    <property type="match status" value="1"/>
</dbReference>
<evidence type="ECO:0000256" key="3">
    <source>
        <dbReference type="ARBA" id="ARBA00023015"/>
    </source>
</evidence>
<keyword evidence="4" id="KW-0238">DNA-binding</keyword>
<feature type="domain" description="Zn(2)-C6 fungal-type" evidence="8">
    <location>
        <begin position="15"/>
        <end position="44"/>
    </location>
</feature>
<dbReference type="InterPro" id="IPR007219">
    <property type="entry name" value="XnlR_reg_dom"/>
</dbReference>
<dbReference type="CDD" id="cd12148">
    <property type="entry name" value="fungal_TF_MHR"/>
    <property type="match status" value="1"/>
</dbReference>
<dbReference type="InterPro" id="IPR036864">
    <property type="entry name" value="Zn2-C6_fun-type_DNA-bd_sf"/>
</dbReference>
<evidence type="ECO:0000256" key="4">
    <source>
        <dbReference type="ARBA" id="ARBA00023125"/>
    </source>
</evidence>
<dbReference type="GO" id="GO:0000981">
    <property type="term" value="F:DNA-binding transcription factor activity, RNA polymerase II-specific"/>
    <property type="evidence" value="ECO:0007669"/>
    <property type="project" value="InterPro"/>
</dbReference>
<dbReference type="GO" id="GO:0008270">
    <property type="term" value="F:zinc ion binding"/>
    <property type="evidence" value="ECO:0007669"/>
    <property type="project" value="InterPro"/>
</dbReference>
<dbReference type="GO" id="GO:0005634">
    <property type="term" value="C:nucleus"/>
    <property type="evidence" value="ECO:0007669"/>
    <property type="project" value="UniProtKB-SubCell"/>
</dbReference>
<keyword evidence="5" id="KW-0804">Transcription</keyword>